<dbReference type="Gene3D" id="1.20.5.170">
    <property type="match status" value="1"/>
</dbReference>
<evidence type="ECO:0000256" key="1">
    <source>
        <dbReference type="SAM" id="Coils"/>
    </source>
</evidence>
<dbReference type="Proteomes" id="UP000663828">
    <property type="component" value="Unassembled WGS sequence"/>
</dbReference>
<dbReference type="AlphaFoldDB" id="A0A815NHM7"/>
<evidence type="ECO:0000259" key="2">
    <source>
        <dbReference type="PROSITE" id="PS50217"/>
    </source>
</evidence>
<dbReference type="SUPFAM" id="SSF57959">
    <property type="entry name" value="Leucine zipper domain"/>
    <property type="match status" value="1"/>
</dbReference>
<dbReference type="PROSITE" id="PS50217">
    <property type="entry name" value="BZIP"/>
    <property type="match status" value="1"/>
</dbReference>
<protein>
    <recommendedName>
        <fullName evidence="2">BZIP domain-containing protein</fullName>
    </recommendedName>
</protein>
<keyword evidence="4" id="KW-1185">Reference proteome</keyword>
<name>A0A815NHM7_ADIRI</name>
<organism evidence="3 4">
    <name type="scientific">Adineta ricciae</name>
    <name type="common">Rotifer</name>
    <dbReference type="NCBI Taxonomy" id="249248"/>
    <lineage>
        <taxon>Eukaryota</taxon>
        <taxon>Metazoa</taxon>
        <taxon>Spiralia</taxon>
        <taxon>Gnathifera</taxon>
        <taxon>Rotifera</taxon>
        <taxon>Eurotatoria</taxon>
        <taxon>Bdelloidea</taxon>
        <taxon>Adinetida</taxon>
        <taxon>Adinetidae</taxon>
        <taxon>Adineta</taxon>
    </lineage>
</organism>
<sequence>MSSIPERNSNRIESNDLRTSLANNVVEYGSIRIRQNRKPAPTIATGRRPKHFVLEGEEAIKREQRREKNRETARRLKEKRQLIEEELDQKLKELKGENSDLETRIQQLQQKKQVLEEEIDSFLADPLHSLLSNTNTDTNSLLFFEQFSDDSDSVDDTIDKILFSSANACQHST</sequence>
<dbReference type="GO" id="GO:0003700">
    <property type="term" value="F:DNA-binding transcription factor activity"/>
    <property type="evidence" value="ECO:0007669"/>
    <property type="project" value="InterPro"/>
</dbReference>
<dbReference type="SMART" id="SM00338">
    <property type="entry name" value="BRLZ"/>
    <property type="match status" value="1"/>
</dbReference>
<dbReference type="Pfam" id="PF00170">
    <property type="entry name" value="bZIP_1"/>
    <property type="match status" value="1"/>
</dbReference>
<accession>A0A815NHM7</accession>
<reference evidence="3" key="1">
    <citation type="submission" date="2021-02" db="EMBL/GenBank/DDBJ databases">
        <authorList>
            <person name="Nowell W R."/>
        </authorList>
    </citation>
    <scope>NUCLEOTIDE SEQUENCE</scope>
</reference>
<dbReference type="InterPro" id="IPR004827">
    <property type="entry name" value="bZIP"/>
</dbReference>
<dbReference type="InterPro" id="IPR046347">
    <property type="entry name" value="bZIP_sf"/>
</dbReference>
<proteinExistence type="predicted"/>
<keyword evidence="1" id="KW-0175">Coiled coil</keyword>
<comment type="caution">
    <text evidence="3">The sequence shown here is derived from an EMBL/GenBank/DDBJ whole genome shotgun (WGS) entry which is preliminary data.</text>
</comment>
<dbReference type="EMBL" id="CAJNOR010003680">
    <property type="protein sequence ID" value="CAF1437720.1"/>
    <property type="molecule type" value="Genomic_DNA"/>
</dbReference>
<evidence type="ECO:0000313" key="3">
    <source>
        <dbReference type="EMBL" id="CAF1437720.1"/>
    </source>
</evidence>
<feature type="coiled-coil region" evidence="1">
    <location>
        <begin position="66"/>
        <end position="125"/>
    </location>
</feature>
<gene>
    <name evidence="3" type="ORF">XAT740_LOCUS36135</name>
</gene>
<evidence type="ECO:0000313" key="4">
    <source>
        <dbReference type="Proteomes" id="UP000663828"/>
    </source>
</evidence>
<feature type="domain" description="BZIP" evidence="2">
    <location>
        <begin position="59"/>
        <end position="122"/>
    </location>
</feature>